<comment type="similarity">
    <text evidence="2">Belongs to the OmpP1/FadL family.</text>
</comment>
<evidence type="ECO:0000256" key="3">
    <source>
        <dbReference type="ARBA" id="ARBA00022452"/>
    </source>
</evidence>
<proteinExistence type="inferred from homology"/>
<keyword evidence="6" id="KW-0472">Membrane</keyword>
<dbReference type="RefSeq" id="WP_251971057.1">
    <property type="nucleotide sequence ID" value="NZ_AP025730.1"/>
</dbReference>
<feature type="signal peptide" evidence="8">
    <location>
        <begin position="1"/>
        <end position="33"/>
    </location>
</feature>
<accession>A0ABN6PU14</accession>
<dbReference type="InterPro" id="IPR005017">
    <property type="entry name" value="OMPP1/FadL/TodX"/>
</dbReference>
<dbReference type="Gene3D" id="2.40.160.60">
    <property type="entry name" value="Outer membrane protein transport protein (OMPP1/FadL/TodX)"/>
    <property type="match status" value="1"/>
</dbReference>
<evidence type="ECO:0000313" key="9">
    <source>
        <dbReference type="EMBL" id="BDI07907.1"/>
    </source>
</evidence>
<gene>
    <name evidence="9" type="ORF">CATMQ487_48770</name>
</gene>
<organism evidence="9 10">
    <name type="scientific">Sphaerotilus microaerophilus</name>
    <dbReference type="NCBI Taxonomy" id="2914710"/>
    <lineage>
        <taxon>Bacteria</taxon>
        <taxon>Pseudomonadati</taxon>
        <taxon>Pseudomonadota</taxon>
        <taxon>Betaproteobacteria</taxon>
        <taxon>Burkholderiales</taxon>
        <taxon>Sphaerotilaceae</taxon>
        <taxon>Sphaerotilus</taxon>
    </lineage>
</organism>
<feature type="chain" id="PRO_5046294918" description="Long-chain fatty acid transporter" evidence="8">
    <location>
        <begin position="34"/>
        <end position="444"/>
    </location>
</feature>
<sequence length="444" mass="46398">MLHLPQSKRPHAHTRRAIALGAALALSPLAALATNGYFPHGYGLKAKGMGGASLAMSQDGMGGANNPASMSFAGSRLDLGLDWFQPKRGASRQGSMGGAFDFNTTSESNNHFVPEFGYISQFSPSLTAGITVYGNGGMNTDYPGAQTSCGNPSGNVANPMCGSGRLTMDLMQLIIAPTVSFKLAPDHAIGLSPLLGYQRFKMSGLQAFDNGPGFPPMTGNPGYVTNNGYDSSTGFGVRVGYQGKVGPVTLAAAYSPKMDMGTLDKYKGLFAGAGDFDIPANYGLGVAVSVIPAVTVALDWMRIEYSGVPSVGNPSSNQAPLGSANGPGFGWKDIDVYKLGVQWQASPQLTLRAGYNKGDNPITAADVSFNIIAPGVTKTHYTLGGTMQLGGNSELTMAYMYAPKVSVTGYSMLNSPTLLGPGNGGQETIWMKQQSLGMAWAMRF</sequence>
<dbReference type="Proteomes" id="UP001057498">
    <property type="component" value="Chromosome"/>
</dbReference>
<dbReference type="PANTHER" id="PTHR35093">
    <property type="entry name" value="OUTER MEMBRANE PROTEIN NMB0088-RELATED"/>
    <property type="match status" value="1"/>
</dbReference>
<evidence type="ECO:0000256" key="1">
    <source>
        <dbReference type="ARBA" id="ARBA00004571"/>
    </source>
</evidence>
<name>A0ABN6PU14_9BURK</name>
<evidence type="ECO:0000256" key="7">
    <source>
        <dbReference type="ARBA" id="ARBA00023237"/>
    </source>
</evidence>
<evidence type="ECO:0000256" key="4">
    <source>
        <dbReference type="ARBA" id="ARBA00022692"/>
    </source>
</evidence>
<keyword evidence="10" id="KW-1185">Reference proteome</keyword>
<keyword evidence="3" id="KW-1134">Transmembrane beta strand</keyword>
<dbReference type="PANTHER" id="PTHR35093:SF8">
    <property type="entry name" value="OUTER MEMBRANE PROTEIN NMB0088-RELATED"/>
    <property type="match status" value="1"/>
</dbReference>
<evidence type="ECO:0008006" key="11">
    <source>
        <dbReference type="Google" id="ProtNLM"/>
    </source>
</evidence>
<dbReference type="Pfam" id="PF03349">
    <property type="entry name" value="Toluene_X"/>
    <property type="match status" value="1"/>
</dbReference>
<evidence type="ECO:0000256" key="2">
    <source>
        <dbReference type="ARBA" id="ARBA00008163"/>
    </source>
</evidence>
<keyword evidence="7" id="KW-0998">Cell outer membrane</keyword>
<dbReference type="SUPFAM" id="SSF56935">
    <property type="entry name" value="Porins"/>
    <property type="match status" value="1"/>
</dbReference>
<dbReference type="EMBL" id="AP025730">
    <property type="protein sequence ID" value="BDI07907.1"/>
    <property type="molecule type" value="Genomic_DNA"/>
</dbReference>
<evidence type="ECO:0000313" key="10">
    <source>
        <dbReference type="Proteomes" id="UP001057498"/>
    </source>
</evidence>
<evidence type="ECO:0000256" key="6">
    <source>
        <dbReference type="ARBA" id="ARBA00023136"/>
    </source>
</evidence>
<reference evidence="9" key="1">
    <citation type="submission" date="2022-04" db="EMBL/GenBank/DDBJ databases">
        <title>Whole genome sequence of Sphaerotilus sp. FB-5.</title>
        <authorList>
            <person name="Takeda M."/>
            <person name="Narihara S."/>
            <person name="Akimoto M."/>
            <person name="Akimoto R."/>
            <person name="Nishiyashiki S."/>
            <person name="Murakami T."/>
        </authorList>
    </citation>
    <scope>NUCLEOTIDE SEQUENCE</scope>
    <source>
        <strain evidence="9">FB-5</strain>
    </source>
</reference>
<keyword evidence="5 8" id="KW-0732">Signal</keyword>
<evidence type="ECO:0000256" key="8">
    <source>
        <dbReference type="SAM" id="SignalP"/>
    </source>
</evidence>
<protein>
    <recommendedName>
        <fullName evidence="11">Long-chain fatty acid transporter</fullName>
    </recommendedName>
</protein>
<comment type="subcellular location">
    <subcellularLocation>
        <location evidence="1">Cell outer membrane</location>
        <topology evidence="1">Multi-pass membrane protein</topology>
    </subcellularLocation>
</comment>
<keyword evidence="4" id="KW-0812">Transmembrane</keyword>
<evidence type="ECO:0000256" key="5">
    <source>
        <dbReference type="ARBA" id="ARBA00022729"/>
    </source>
</evidence>